<dbReference type="STRING" id="299467.A0A443SEQ8"/>
<dbReference type="PANTHER" id="PTHR15036">
    <property type="entry name" value="PIKACHURIN-LIKE PROTEIN"/>
    <property type="match status" value="1"/>
</dbReference>
<dbReference type="SMART" id="SM00282">
    <property type="entry name" value="LamG"/>
    <property type="match status" value="1"/>
</dbReference>
<dbReference type="EMBL" id="NCKV01003155">
    <property type="protein sequence ID" value="RWS26008.1"/>
    <property type="molecule type" value="Genomic_DNA"/>
</dbReference>
<dbReference type="PANTHER" id="PTHR15036:SF85">
    <property type="entry name" value="SP2353, ISOFORM A"/>
    <property type="match status" value="1"/>
</dbReference>
<evidence type="ECO:0000313" key="3">
    <source>
        <dbReference type="EMBL" id="RWS26008.1"/>
    </source>
</evidence>
<dbReference type="PROSITE" id="PS50025">
    <property type="entry name" value="LAM_G_DOMAIN"/>
    <property type="match status" value="1"/>
</dbReference>
<dbReference type="Proteomes" id="UP000288716">
    <property type="component" value="Unassembled WGS sequence"/>
</dbReference>
<evidence type="ECO:0000256" key="1">
    <source>
        <dbReference type="PROSITE-ProRule" id="PRU00122"/>
    </source>
</evidence>
<keyword evidence="4" id="KW-1185">Reference proteome</keyword>
<dbReference type="GO" id="GO:0016020">
    <property type="term" value="C:membrane"/>
    <property type="evidence" value="ECO:0007669"/>
    <property type="project" value="UniProtKB-SubCell"/>
</dbReference>
<dbReference type="InterPro" id="IPR013320">
    <property type="entry name" value="ConA-like_dom_sf"/>
</dbReference>
<dbReference type="VEuPathDB" id="VectorBase:LDEU006032"/>
<name>A0A443SEQ8_9ACAR</name>
<feature type="non-terminal residue" evidence="3">
    <location>
        <position position="1"/>
    </location>
</feature>
<comment type="caution">
    <text evidence="3">The sequence shown here is derived from an EMBL/GenBank/DDBJ whole genome shotgun (WGS) entry which is preliminary data.</text>
</comment>
<organism evidence="3 4">
    <name type="scientific">Leptotrombidium deliense</name>
    <dbReference type="NCBI Taxonomy" id="299467"/>
    <lineage>
        <taxon>Eukaryota</taxon>
        <taxon>Metazoa</taxon>
        <taxon>Ecdysozoa</taxon>
        <taxon>Arthropoda</taxon>
        <taxon>Chelicerata</taxon>
        <taxon>Arachnida</taxon>
        <taxon>Acari</taxon>
        <taxon>Acariformes</taxon>
        <taxon>Trombidiformes</taxon>
        <taxon>Prostigmata</taxon>
        <taxon>Anystina</taxon>
        <taxon>Parasitengona</taxon>
        <taxon>Trombiculoidea</taxon>
        <taxon>Trombiculidae</taxon>
        <taxon>Leptotrombidium</taxon>
    </lineage>
</organism>
<feature type="non-terminal residue" evidence="3">
    <location>
        <position position="161"/>
    </location>
</feature>
<comment type="caution">
    <text evidence="1">Lacks conserved residue(s) required for the propagation of feature annotation.</text>
</comment>
<accession>A0A443SEQ8</accession>
<reference evidence="3 4" key="1">
    <citation type="journal article" date="2018" name="Gigascience">
        <title>Genomes of trombidid mites reveal novel predicted allergens and laterally-transferred genes associated with secondary metabolism.</title>
        <authorList>
            <person name="Dong X."/>
            <person name="Chaisiri K."/>
            <person name="Xia D."/>
            <person name="Armstrong S.D."/>
            <person name="Fang Y."/>
            <person name="Donnelly M.J."/>
            <person name="Kadowaki T."/>
            <person name="McGarry J.W."/>
            <person name="Darby A.C."/>
            <person name="Makepeace B.L."/>
        </authorList>
    </citation>
    <scope>NUCLEOTIDE SEQUENCE [LARGE SCALE GENOMIC DNA]</scope>
    <source>
        <strain evidence="3">UoL-UT</strain>
    </source>
</reference>
<feature type="domain" description="Laminin G" evidence="2">
    <location>
        <begin position="1"/>
        <end position="145"/>
    </location>
</feature>
<dbReference type="InterPro" id="IPR001791">
    <property type="entry name" value="Laminin_G"/>
</dbReference>
<dbReference type="OrthoDB" id="6514856at2759"/>
<gene>
    <name evidence="3" type="ORF">B4U80_00531</name>
</gene>
<dbReference type="SUPFAM" id="SSF49899">
    <property type="entry name" value="Concanavalin A-like lectins/glucanases"/>
    <property type="match status" value="1"/>
</dbReference>
<dbReference type="Pfam" id="PF00054">
    <property type="entry name" value="Laminin_G_1"/>
    <property type="match status" value="1"/>
</dbReference>
<evidence type="ECO:0000259" key="2">
    <source>
        <dbReference type="PROSITE" id="PS50025"/>
    </source>
</evidence>
<dbReference type="InterPro" id="IPR050372">
    <property type="entry name" value="Neurexin-related_CASP"/>
</dbReference>
<dbReference type="CDD" id="cd00110">
    <property type="entry name" value="LamG"/>
    <property type="match status" value="1"/>
</dbReference>
<proteinExistence type="predicted"/>
<protein>
    <submittedName>
        <fullName evidence="3">Agrin-like protein</fullName>
    </submittedName>
</protein>
<dbReference type="Gene3D" id="2.60.120.200">
    <property type="match status" value="1"/>
</dbReference>
<sequence length="161" mass="17837">FSENAIILYNGQSVSGNGDFVSLTLKDGRVEFRYNLGSGVAVLQSRQKIDLGSDVTVIAKRHLRDGRLTVSGQKEVVGKSPGFMKSLDLGDHLYLGNVPESERKIYENIGVDSGFVGHLMKFKVGARNFDLRKVPLKSLLTRSKSKQNLLNETRDGSMYML</sequence>
<dbReference type="AlphaFoldDB" id="A0A443SEQ8"/>
<evidence type="ECO:0000313" key="4">
    <source>
        <dbReference type="Proteomes" id="UP000288716"/>
    </source>
</evidence>